<evidence type="ECO:0000313" key="15">
    <source>
        <dbReference type="Proteomes" id="UP000693972"/>
    </source>
</evidence>
<evidence type="ECO:0000256" key="12">
    <source>
        <dbReference type="SAM" id="Phobius"/>
    </source>
</evidence>
<feature type="binding site" description="axial binding residue" evidence="11">
    <location>
        <position position="284"/>
    </location>
    <ligand>
        <name>heme</name>
        <dbReference type="ChEBI" id="CHEBI:30413"/>
        <label>3</label>
    </ligand>
    <ligandPart>
        <name>Fe</name>
        <dbReference type="ChEBI" id="CHEBI:18248"/>
    </ligandPart>
</feature>
<reference evidence="14 15" key="1">
    <citation type="submission" date="2021-07" db="EMBL/GenBank/DDBJ databases">
        <title>Karlodiniumbacter phycospheric gen. nov., sp. nov., a phycosphere bacterium isolated from karlodinium veneficum.</title>
        <authorList>
            <person name="Peng Y."/>
            <person name="Jiang L."/>
            <person name="Lee J."/>
        </authorList>
    </citation>
    <scope>NUCLEOTIDE SEQUENCE</scope>
    <source>
        <strain evidence="14 15">N5</strain>
    </source>
</reference>
<dbReference type="GO" id="GO:0030077">
    <property type="term" value="C:plasma membrane light-harvesting complex"/>
    <property type="evidence" value="ECO:0007669"/>
    <property type="project" value="InterPro"/>
</dbReference>
<dbReference type="GO" id="GO:0019684">
    <property type="term" value="P:photosynthesis, light reaction"/>
    <property type="evidence" value="ECO:0007669"/>
    <property type="project" value="InterPro"/>
</dbReference>
<proteinExistence type="predicted"/>
<feature type="binding site" description="axial binding residue" evidence="11">
    <location>
        <position position="114"/>
    </location>
    <ligand>
        <name>heme</name>
        <dbReference type="ChEBI" id="CHEBI:30413"/>
        <label>1</label>
    </ligand>
    <ligandPart>
        <name>Fe</name>
        <dbReference type="ChEBI" id="CHEBI:18248"/>
    </ligandPart>
</feature>
<dbReference type="EMBL" id="CP078073">
    <property type="protein sequence ID" value="QXL86919.1"/>
    <property type="molecule type" value="Genomic_DNA"/>
</dbReference>
<dbReference type="InterPro" id="IPR003158">
    <property type="entry name" value="Photosyn_RC_cyt_c-su"/>
</dbReference>
<comment type="PTM">
    <text evidence="9 10">Binds 4 heme groups per subunit.</text>
</comment>
<keyword evidence="3 9" id="KW-0813">Transport</keyword>
<feature type="binding site" description="covalent" evidence="10">
    <location>
        <position position="181"/>
    </location>
    <ligand>
        <name>heme</name>
        <dbReference type="ChEBI" id="CHEBI:30413"/>
        <label>2</label>
    </ligand>
</feature>
<organism evidence="14">
    <name type="scientific">Gymnodinialimonas phycosphaerae</name>
    <dbReference type="NCBI Taxonomy" id="2841589"/>
    <lineage>
        <taxon>Bacteria</taxon>
        <taxon>Pseudomonadati</taxon>
        <taxon>Pseudomonadota</taxon>
        <taxon>Alphaproteobacteria</taxon>
        <taxon>Rhodobacterales</taxon>
        <taxon>Paracoccaceae</taxon>
        <taxon>Gymnodinialimonas</taxon>
    </lineage>
</organism>
<keyword evidence="12" id="KW-0812">Transmembrane</keyword>
<keyword evidence="12" id="KW-0472">Membrane</keyword>
<comment type="function">
    <text evidence="1 9">The reaction center of purple bacteria contains a tightly bound cytochrome molecule which re-reduces the photo oxidized primary electron donor.</text>
</comment>
<evidence type="ECO:0000256" key="11">
    <source>
        <dbReference type="PIRSR" id="PIRSR000017-2"/>
    </source>
</evidence>
<dbReference type="SUPFAM" id="SSF48695">
    <property type="entry name" value="Multiheme cytochromes"/>
    <property type="match status" value="1"/>
</dbReference>
<feature type="binding site" description="axial binding residue" evidence="11">
    <location>
        <position position="153"/>
    </location>
    <ligand>
        <name>heme</name>
        <dbReference type="ChEBI" id="CHEBI:30413"/>
        <label>2</label>
    </ligand>
    <ligandPart>
        <name>Fe</name>
        <dbReference type="ChEBI" id="CHEBI:18248"/>
    </ligandPart>
</feature>
<keyword evidence="8 9" id="KW-0408">Iron</keyword>
<keyword evidence="4 9" id="KW-0602">Photosynthesis</keyword>
<feature type="binding site" description="covalent" evidence="10">
    <location>
        <position position="280"/>
    </location>
    <ligand>
        <name>heme</name>
        <dbReference type="ChEBI" id="CHEBI:30413"/>
        <label>3</label>
    </ligand>
</feature>
<evidence type="ECO:0000256" key="5">
    <source>
        <dbReference type="ARBA" id="ARBA00022617"/>
    </source>
</evidence>
<evidence type="ECO:0000313" key="13">
    <source>
        <dbReference type="EMBL" id="MBY4894242.1"/>
    </source>
</evidence>
<keyword evidence="6 9" id="KW-0479">Metal-binding</keyword>
<dbReference type="EMBL" id="JAIMBW010000001">
    <property type="protein sequence ID" value="MBY4894242.1"/>
    <property type="molecule type" value="Genomic_DNA"/>
</dbReference>
<dbReference type="CDD" id="cd09224">
    <property type="entry name" value="CytoC_RC"/>
    <property type="match status" value="1"/>
</dbReference>
<feature type="binding site" description="covalent" evidence="10">
    <location>
        <position position="341"/>
    </location>
    <ligand>
        <name>heme</name>
        <dbReference type="ChEBI" id="CHEBI:30413"/>
        <label>4</label>
    </ligand>
</feature>
<name>A0A975YF15_9RHOB</name>
<keyword evidence="12" id="KW-1133">Transmembrane helix</keyword>
<evidence type="ECO:0000256" key="2">
    <source>
        <dbReference type="ARBA" id="ARBA00015978"/>
    </source>
</evidence>
<dbReference type="GO" id="GO:0009055">
    <property type="term" value="F:electron transfer activity"/>
    <property type="evidence" value="ECO:0007669"/>
    <property type="project" value="InterPro"/>
</dbReference>
<feature type="transmembrane region" description="Helical" evidence="12">
    <location>
        <begin position="20"/>
        <end position="40"/>
    </location>
</feature>
<evidence type="ECO:0000313" key="14">
    <source>
        <dbReference type="EMBL" id="QXL86919.1"/>
    </source>
</evidence>
<gene>
    <name evidence="13" type="ORF">KUL25_15910</name>
    <name evidence="14" type="ORF">KUL25_15915</name>
</gene>
<evidence type="ECO:0000256" key="10">
    <source>
        <dbReference type="PIRSR" id="PIRSR000017-1"/>
    </source>
</evidence>
<feature type="binding site" description="covalent" evidence="10">
    <location>
        <position position="130"/>
    </location>
    <ligand>
        <name>heme</name>
        <dbReference type="ChEBI" id="CHEBI:30413"/>
        <label>1</label>
    </ligand>
</feature>
<evidence type="ECO:0000256" key="7">
    <source>
        <dbReference type="ARBA" id="ARBA00022982"/>
    </source>
</evidence>
<protein>
    <recommendedName>
        <fullName evidence="2 9">Photosynthetic reaction center cytochrome c subunit</fullName>
    </recommendedName>
</protein>
<dbReference type="InterPro" id="IPR036280">
    <property type="entry name" value="Multihaem_cyt_sf"/>
</dbReference>
<evidence type="ECO:0000256" key="6">
    <source>
        <dbReference type="ARBA" id="ARBA00022723"/>
    </source>
</evidence>
<keyword evidence="9" id="KW-0674">Reaction center</keyword>
<dbReference type="GO" id="GO:0020037">
    <property type="term" value="F:heme binding"/>
    <property type="evidence" value="ECO:0007669"/>
    <property type="project" value="InterPro"/>
</dbReference>
<dbReference type="Pfam" id="PF02276">
    <property type="entry name" value="CytoC_RC"/>
    <property type="match status" value="1"/>
</dbReference>
<evidence type="ECO:0000256" key="1">
    <source>
        <dbReference type="ARBA" id="ARBA00003196"/>
    </source>
</evidence>
<feature type="binding site" description="covalent" evidence="10">
    <location>
        <position position="283"/>
    </location>
    <ligand>
        <name>heme</name>
        <dbReference type="ChEBI" id="CHEBI:30413"/>
        <label>3</label>
    </ligand>
</feature>
<dbReference type="InterPro" id="IPR023119">
    <property type="entry name" value="Multihaem_cyt_PRC_cyt_su-like"/>
</dbReference>
<dbReference type="NCBIfam" id="NF040706">
    <property type="entry name" value="photo_cyt_PufC"/>
    <property type="match status" value="1"/>
</dbReference>
<evidence type="ECO:0000256" key="9">
    <source>
        <dbReference type="PIRNR" id="PIRNR000017"/>
    </source>
</evidence>
<evidence type="ECO:0000256" key="4">
    <source>
        <dbReference type="ARBA" id="ARBA00022531"/>
    </source>
</evidence>
<evidence type="ECO:0000256" key="3">
    <source>
        <dbReference type="ARBA" id="ARBA00022448"/>
    </source>
</evidence>
<dbReference type="RefSeq" id="WP_257893836.1">
    <property type="nucleotide sequence ID" value="NZ_JAIMBW010000001.1"/>
</dbReference>
<dbReference type="Gene3D" id="1.10.468.10">
    <property type="entry name" value="Photosynthetic Reaction Center, subunit C, domain 2"/>
    <property type="match status" value="2"/>
</dbReference>
<evidence type="ECO:0000256" key="8">
    <source>
        <dbReference type="ARBA" id="ARBA00023004"/>
    </source>
</evidence>
<sequence>MFPKWFDKWNNDNPTNIFGPAIAVGAVGGAVFVAAMIVGFGQPYATASQQTGPRGTGMHVPEFERSLAAGDPTVADFYTDEPWVPEEGEELAGDIYENVQVLGDLTDLNFNRLMNAMTQWVAPEEGCAYCHAGADEGDYASDDLYTKVVARSMLVMTRTINVEWDAHVNANYEVGVTCYTCHRGQPVPNNVWFRISPVNANAEGWSANQNRATMASNFTSLPSDYLEHYLIENDEGFYNQIAVHDLASRVQQQPGDPLIQQTERTYAFMNYISNSLGVNCVFCHNSRAFYDGGQNTPQWGTASLGILMVQEMIANHLQPLQDVYPENRLGPVYGDAPLAACRTCHQGYQQPMQGLNVIANWPELNVLEGPPDYSAWEAAAE</sequence>
<keyword evidence="5 9" id="KW-0349">Heme</keyword>
<feature type="binding site" description="axial binding residue" evidence="11">
    <location>
        <position position="182"/>
    </location>
    <ligand>
        <name>heme</name>
        <dbReference type="ChEBI" id="CHEBI:30413"/>
        <label>2</label>
    </ligand>
    <ligandPart>
        <name>Fe</name>
        <dbReference type="ChEBI" id="CHEBI:18248"/>
    </ligandPart>
</feature>
<feature type="binding site" description="covalent" evidence="10">
    <location>
        <position position="344"/>
    </location>
    <ligand>
        <name>heme</name>
        <dbReference type="ChEBI" id="CHEBI:30413"/>
        <label>4</label>
    </ligand>
</feature>
<dbReference type="AlphaFoldDB" id="A0A975YF15"/>
<feature type="binding site" description="covalent" evidence="10">
    <location>
        <position position="178"/>
    </location>
    <ligand>
        <name>heme</name>
        <dbReference type="ChEBI" id="CHEBI:30413"/>
        <label>2</label>
    </ligand>
</feature>
<feature type="binding site" description="axial binding residue" evidence="11">
    <location>
        <position position="269"/>
    </location>
    <ligand>
        <name>heme</name>
        <dbReference type="ChEBI" id="CHEBI:30413"/>
        <label>3</label>
    </ligand>
    <ligandPart>
        <name>Fe</name>
        <dbReference type="ChEBI" id="CHEBI:18248"/>
    </ligandPart>
</feature>
<feature type="binding site" description="axial binding residue" evidence="11">
    <location>
        <position position="167"/>
    </location>
    <ligand>
        <name>heme</name>
        <dbReference type="ChEBI" id="CHEBI:30413"/>
        <label>4</label>
    </ligand>
    <ligandPart>
        <name>Fe</name>
        <dbReference type="ChEBI" id="CHEBI:18248"/>
    </ligandPart>
</feature>
<feature type="binding site" description="axial binding residue" evidence="11">
    <location>
        <position position="131"/>
    </location>
    <ligand>
        <name>heme</name>
        <dbReference type="ChEBI" id="CHEBI:30413"/>
        <label>1</label>
    </ligand>
    <ligandPart>
        <name>Fe</name>
        <dbReference type="ChEBI" id="CHEBI:18248"/>
    </ligandPart>
</feature>
<dbReference type="GO" id="GO:0005506">
    <property type="term" value="F:iron ion binding"/>
    <property type="evidence" value="ECO:0007669"/>
    <property type="project" value="InterPro"/>
</dbReference>
<dbReference type="Proteomes" id="UP000693972">
    <property type="component" value="Unassembled WGS sequence"/>
</dbReference>
<dbReference type="PIRSF" id="PIRSF000017">
    <property type="entry name" value="RC_cytochrome"/>
    <property type="match status" value="1"/>
</dbReference>
<keyword evidence="7 9" id="KW-0249">Electron transport</keyword>
<accession>A0A975YF15</accession>
<feature type="binding site" description="axial binding residue" evidence="11">
    <location>
        <position position="345"/>
    </location>
    <ligand>
        <name>heme</name>
        <dbReference type="ChEBI" id="CHEBI:30413"/>
        <label>4</label>
    </ligand>
    <ligandPart>
        <name>Fe</name>
        <dbReference type="ChEBI" id="CHEBI:18248"/>
    </ligandPart>
</feature>
<keyword evidence="15" id="KW-1185">Reference proteome</keyword>
<feature type="binding site" description="covalent" evidence="10">
    <location>
        <position position="127"/>
    </location>
    <ligand>
        <name>heme</name>
        <dbReference type="ChEBI" id="CHEBI:30413"/>
        <label>1</label>
    </ligand>
</feature>